<evidence type="ECO:0000256" key="1">
    <source>
        <dbReference type="ARBA" id="ARBA00010617"/>
    </source>
</evidence>
<dbReference type="Proteomes" id="UP001606134">
    <property type="component" value="Unassembled WGS sequence"/>
</dbReference>
<evidence type="ECO:0000256" key="2">
    <source>
        <dbReference type="RuleBase" id="RU000461"/>
    </source>
</evidence>
<dbReference type="PROSITE" id="PS00086">
    <property type="entry name" value="CYTOCHROME_P450"/>
    <property type="match status" value="1"/>
</dbReference>
<keyword evidence="2" id="KW-0479">Metal-binding</keyword>
<dbReference type="SUPFAM" id="SSF48264">
    <property type="entry name" value="Cytochrome P450"/>
    <property type="match status" value="1"/>
</dbReference>
<proteinExistence type="inferred from homology"/>
<dbReference type="PRINTS" id="PR00359">
    <property type="entry name" value="BP450"/>
</dbReference>
<protein>
    <submittedName>
        <fullName evidence="3">Cytochrome P450</fullName>
    </submittedName>
</protein>
<keyword evidence="4" id="KW-1185">Reference proteome</keyword>
<gene>
    <name evidence="3" type="ORF">ACG04R_09550</name>
</gene>
<comment type="caution">
    <text evidence="3">The sequence shown here is derived from an EMBL/GenBank/DDBJ whole genome shotgun (WGS) entry which is preliminary data.</text>
</comment>
<name>A0ABW7HB10_9BURK</name>
<dbReference type="PANTHER" id="PTHR46696:SF1">
    <property type="entry name" value="CYTOCHROME P450 YJIB-RELATED"/>
    <property type="match status" value="1"/>
</dbReference>
<keyword evidence="2" id="KW-0408">Iron</keyword>
<dbReference type="InterPro" id="IPR002397">
    <property type="entry name" value="Cyt_P450_B"/>
</dbReference>
<dbReference type="EMBL" id="JBIGIC010000004">
    <property type="protein sequence ID" value="MFG6486916.1"/>
    <property type="molecule type" value="Genomic_DNA"/>
</dbReference>
<dbReference type="InterPro" id="IPR036396">
    <property type="entry name" value="Cyt_P450_sf"/>
</dbReference>
<reference evidence="3 4" key="1">
    <citation type="submission" date="2024-08" db="EMBL/GenBank/DDBJ databases">
        <authorList>
            <person name="Lu H."/>
        </authorList>
    </citation>
    <scope>NUCLEOTIDE SEQUENCE [LARGE SCALE GENOMIC DNA]</scope>
    <source>
        <strain evidence="3 4">BYS78W</strain>
    </source>
</reference>
<evidence type="ECO:0000313" key="4">
    <source>
        <dbReference type="Proteomes" id="UP001606134"/>
    </source>
</evidence>
<dbReference type="Gene3D" id="1.10.630.10">
    <property type="entry name" value="Cytochrome P450"/>
    <property type="match status" value="1"/>
</dbReference>
<dbReference type="InterPro" id="IPR017972">
    <property type="entry name" value="Cyt_P450_CS"/>
</dbReference>
<dbReference type="InterPro" id="IPR001128">
    <property type="entry name" value="Cyt_P450"/>
</dbReference>
<dbReference type="PANTHER" id="PTHR46696">
    <property type="entry name" value="P450, PUTATIVE (EUROFUNG)-RELATED"/>
    <property type="match status" value="1"/>
</dbReference>
<organism evidence="3 4">
    <name type="scientific">Pelomonas candidula</name>
    <dbReference type="NCBI Taxonomy" id="3299025"/>
    <lineage>
        <taxon>Bacteria</taxon>
        <taxon>Pseudomonadati</taxon>
        <taxon>Pseudomonadota</taxon>
        <taxon>Betaproteobacteria</taxon>
        <taxon>Burkholderiales</taxon>
        <taxon>Sphaerotilaceae</taxon>
        <taxon>Roseateles</taxon>
    </lineage>
</organism>
<sequence length="449" mass="49080">MATAGWPIHCAARCGAGDGRADERPTIRYDTTTGAGIPARPLEALPATGAFHGDPYERYRELRLAGPIHWAPDWFGGAWLLTTFDGVQAALKDGRLSAQRTGGWVMRQALRGSPERRRLTDMQRLFARAMLFVDKPAHPRLRAAMQQAFRPARVEALRGQVGGLVEELIDTIEQRAPGGEPFDFIEQFATPLPSRVIARFLGLRQTDEARFLRWSQSLAAFLGSVSPTAGETLAAHASLVAMGDEIERCIRDGDVEPDGLIADLAAAEAQGRIEGRTELLAQCAMLLFAGHETTRHLLGTAVHWLLREPDRWRTLEAPARLRSAVRELLRWDSPVQYTGRRANCDFELFGAAIRRGDLVLPLIGAANRDPARYDGAERLDLDRPLGLPLSFGTGPHVCIGAGLTLMEAECALGALVRRWPGLCLADADPPWIAAPLYRGLSTLALSRGA</sequence>
<dbReference type="Pfam" id="PF00067">
    <property type="entry name" value="p450"/>
    <property type="match status" value="1"/>
</dbReference>
<dbReference type="CDD" id="cd20625">
    <property type="entry name" value="CYP164-like"/>
    <property type="match status" value="1"/>
</dbReference>
<keyword evidence="2" id="KW-0349">Heme</keyword>
<keyword evidence="2" id="KW-0503">Monooxygenase</keyword>
<dbReference type="RefSeq" id="WP_394408739.1">
    <property type="nucleotide sequence ID" value="NZ_JBIGIC010000004.1"/>
</dbReference>
<comment type="similarity">
    <text evidence="1 2">Belongs to the cytochrome P450 family.</text>
</comment>
<evidence type="ECO:0000313" key="3">
    <source>
        <dbReference type="EMBL" id="MFG6486916.1"/>
    </source>
</evidence>
<keyword evidence="2" id="KW-0560">Oxidoreductase</keyword>
<accession>A0ABW7HB10</accession>